<name>A0A5N7A5V0_9EURO</name>
<dbReference type="GO" id="GO:0003677">
    <property type="term" value="F:DNA binding"/>
    <property type="evidence" value="ECO:0007669"/>
    <property type="project" value="UniProtKB-KW"/>
</dbReference>
<dbReference type="GO" id="GO:0009074">
    <property type="term" value="P:aromatic amino acid family catabolic process"/>
    <property type="evidence" value="ECO:0007669"/>
    <property type="project" value="TreeGrafter"/>
</dbReference>
<sequence>MDRQISFLPVNQSRSPPNLRNRRAFLSCERCRKRKTRCEAFQGQRQPCKRCIQESQECDFRPERAMKKKRGSTTRAAARQDRDKDSYSDNCYIGSPTDSVPAYGDDSASPAEDAFSSGVRRSLLSAHLRNPADALNLLTVTAEGYKECEGGPSTPVAFQPEHTQTTHFDSTLDPIRGLPADASSCSNFLLIRKGIVQLNELFEYIEFFFSRLWPIRPVIPLCYQHQSTHASLVMEEPLLTICLVTIASRYHPLSGAHGEIRSERVHWKVWKILQRLLQSALWGTTATRSLGTISAMLLLIEWHVKAINNPTDFADDDIAGFGDEYRGPSGANSGGSSSSFGYPNYRATTSMEKRNIVAPAYRSNKMSWMLLSNAIALAHEGHCFQEGVHVPNHSSASEVIKQEWNRLICVFLYFADEHLSTRMGLESLLPDQSRAIVQDRLALNFASSLPNNTAWEDYFELTVITRKAREFIHSTRQIDYTSGFSELLPHLKSLDRGLSRWKIQHSYHQHDPGDFLNACIEMEYNYTLMYSFAPASHASYSFDTNHPTTAPHKEAPTILSHYTQQATQASYDLLSIAVGVLHPAGLLPYLPVRCWLFIVAASLYLLRATLSKDKLVSSSHPNARLLVAAIDAIREGSPDDTHMAVRYFKFLERLVRSSITPSPHTTEHGQVVHHDMNKSVVSPPSGGHMRAADTDFMTSIEIAELGGFPAPLNQYFTDLLSMEPMHVEGGL</sequence>
<proteinExistence type="predicted"/>
<dbReference type="GO" id="GO:0000981">
    <property type="term" value="F:DNA-binding transcription factor activity, RNA polymerase II-specific"/>
    <property type="evidence" value="ECO:0007669"/>
    <property type="project" value="InterPro"/>
</dbReference>
<evidence type="ECO:0000256" key="5">
    <source>
        <dbReference type="SAM" id="MobiDB-lite"/>
    </source>
</evidence>
<dbReference type="InterPro" id="IPR001138">
    <property type="entry name" value="Zn2Cys6_DnaBD"/>
</dbReference>
<evidence type="ECO:0000256" key="3">
    <source>
        <dbReference type="ARBA" id="ARBA00023163"/>
    </source>
</evidence>
<keyword evidence="2" id="KW-0238">DNA-binding</keyword>
<dbReference type="GO" id="GO:0008270">
    <property type="term" value="F:zinc ion binding"/>
    <property type="evidence" value="ECO:0007669"/>
    <property type="project" value="InterPro"/>
</dbReference>
<dbReference type="PROSITE" id="PS50048">
    <property type="entry name" value="ZN2_CY6_FUNGAL_2"/>
    <property type="match status" value="1"/>
</dbReference>
<evidence type="ECO:0000256" key="2">
    <source>
        <dbReference type="ARBA" id="ARBA00023125"/>
    </source>
</evidence>
<dbReference type="GO" id="GO:0045944">
    <property type="term" value="P:positive regulation of transcription by RNA polymerase II"/>
    <property type="evidence" value="ECO:0007669"/>
    <property type="project" value="TreeGrafter"/>
</dbReference>
<dbReference type="CDD" id="cd00067">
    <property type="entry name" value="GAL4"/>
    <property type="match status" value="1"/>
</dbReference>
<evidence type="ECO:0000256" key="1">
    <source>
        <dbReference type="ARBA" id="ARBA00023015"/>
    </source>
</evidence>
<keyword evidence="3" id="KW-0804">Transcription</keyword>
<dbReference type="SUPFAM" id="SSF57701">
    <property type="entry name" value="Zn2/Cys6 DNA-binding domain"/>
    <property type="match status" value="1"/>
</dbReference>
<dbReference type="GO" id="GO:0005634">
    <property type="term" value="C:nucleus"/>
    <property type="evidence" value="ECO:0007669"/>
    <property type="project" value="TreeGrafter"/>
</dbReference>
<dbReference type="Pfam" id="PF00172">
    <property type="entry name" value="Zn_clus"/>
    <property type="match status" value="1"/>
</dbReference>
<evidence type="ECO:0000259" key="6">
    <source>
        <dbReference type="PROSITE" id="PS50048"/>
    </source>
</evidence>
<dbReference type="InterPro" id="IPR036864">
    <property type="entry name" value="Zn2-C6_fun-type_DNA-bd_sf"/>
</dbReference>
<dbReference type="SMART" id="SM00066">
    <property type="entry name" value="GAL4"/>
    <property type="match status" value="1"/>
</dbReference>
<reference evidence="7 8" key="1">
    <citation type="submission" date="2019-04" db="EMBL/GenBank/DDBJ databases">
        <title>Friends and foes A comparative genomics studyof 23 Aspergillus species from section Flavi.</title>
        <authorList>
            <consortium name="DOE Joint Genome Institute"/>
            <person name="Kjaerbolling I."/>
            <person name="Vesth T."/>
            <person name="Frisvad J.C."/>
            <person name="Nybo J.L."/>
            <person name="Theobald S."/>
            <person name="Kildgaard S."/>
            <person name="Isbrandt T."/>
            <person name="Kuo A."/>
            <person name="Sato A."/>
            <person name="Lyhne E.K."/>
            <person name="Kogle M.E."/>
            <person name="Wiebenga A."/>
            <person name="Kun R.S."/>
            <person name="Lubbers R.J."/>
            <person name="Makela M.R."/>
            <person name="Barry K."/>
            <person name="Chovatia M."/>
            <person name="Clum A."/>
            <person name="Daum C."/>
            <person name="Haridas S."/>
            <person name="He G."/>
            <person name="LaButti K."/>
            <person name="Lipzen A."/>
            <person name="Mondo S."/>
            <person name="Riley R."/>
            <person name="Salamov A."/>
            <person name="Simmons B.A."/>
            <person name="Magnuson J.K."/>
            <person name="Henrissat B."/>
            <person name="Mortensen U.H."/>
            <person name="Larsen T.O."/>
            <person name="Devries R.P."/>
            <person name="Grigoriev I.V."/>
            <person name="Machida M."/>
            <person name="Baker S.E."/>
            <person name="Andersen M.R."/>
        </authorList>
    </citation>
    <scope>NUCLEOTIDE SEQUENCE [LARGE SCALE GENOMIC DNA]</scope>
    <source>
        <strain evidence="7 8">CBS 763.97</strain>
    </source>
</reference>
<feature type="compositionally biased region" description="Basic and acidic residues" evidence="5">
    <location>
        <begin position="78"/>
        <end position="87"/>
    </location>
</feature>
<keyword evidence="1" id="KW-0805">Transcription regulation</keyword>
<accession>A0A5N7A5V0</accession>
<dbReference type="Gene3D" id="4.10.240.10">
    <property type="entry name" value="Zn(2)-C6 fungal-type DNA-binding domain"/>
    <property type="match status" value="1"/>
</dbReference>
<dbReference type="InterPro" id="IPR052780">
    <property type="entry name" value="AAA_Catabolism_Regulators"/>
</dbReference>
<dbReference type="PANTHER" id="PTHR31644">
    <property type="entry name" value="TRANSCRIPTIONAL ACTIVATOR ARO80-RELATED"/>
    <property type="match status" value="1"/>
</dbReference>
<evidence type="ECO:0000313" key="7">
    <source>
        <dbReference type="EMBL" id="KAE8365237.1"/>
    </source>
</evidence>
<organism evidence="7 8">
    <name type="scientific">Aspergillus caelatus</name>
    <dbReference type="NCBI Taxonomy" id="61420"/>
    <lineage>
        <taxon>Eukaryota</taxon>
        <taxon>Fungi</taxon>
        <taxon>Dikarya</taxon>
        <taxon>Ascomycota</taxon>
        <taxon>Pezizomycotina</taxon>
        <taxon>Eurotiomycetes</taxon>
        <taxon>Eurotiomycetidae</taxon>
        <taxon>Eurotiales</taxon>
        <taxon>Aspergillaceae</taxon>
        <taxon>Aspergillus</taxon>
        <taxon>Aspergillus subgen. Circumdati</taxon>
    </lineage>
</organism>
<evidence type="ECO:0000256" key="4">
    <source>
        <dbReference type="ARBA" id="ARBA00023242"/>
    </source>
</evidence>
<evidence type="ECO:0000313" key="8">
    <source>
        <dbReference type="Proteomes" id="UP000326268"/>
    </source>
</evidence>
<dbReference type="CDD" id="cd12148">
    <property type="entry name" value="fungal_TF_MHR"/>
    <property type="match status" value="1"/>
</dbReference>
<dbReference type="GeneID" id="43651182"/>
<keyword evidence="4" id="KW-0539">Nucleus</keyword>
<dbReference type="Proteomes" id="UP000326268">
    <property type="component" value="Unassembled WGS sequence"/>
</dbReference>
<dbReference type="RefSeq" id="XP_031928318.1">
    <property type="nucleotide sequence ID" value="XM_032066736.1"/>
</dbReference>
<protein>
    <recommendedName>
        <fullName evidence="6">Zn(2)-C6 fungal-type domain-containing protein</fullName>
    </recommendedName>
</protein>
<feature type="region of interest" description="Disordered" evidence="5">
    <location>
        <begin position="63"/>
        <end position="91"/>
    </location>
</feature>
<dbReference type="PANTHER" id="PTHR31644:SF2">
    <property type="entry name" value="TRANSCRIPTIONAL ACTIVATOR ARO80-RELATED"/>
    <property type="match status" value="1"/>
</dbReference>
<feature type="domain" description="Zn(2)-C6 fungal-type" evidence="6">
    <location>
        <begin position="27"/>
        <end position="60"/>
    </location>
</feature>
<gene>
    <name evidence="7" type="ORF">BDV27DRAFT_127311</name>
</gene>
<dbReference type="EMBL" id="ML737635">
    <property type="protein sequence ID" value="KAE8365237.1"/>
    <property type="molecule type" value="Genomic_DNA"/>
</dbReference>
<dbReference type="AlphaFoldDB" id="A0A5N7A5V0"/>
<dbReference type="PROSITE" id="PS00463">
    <property type="entry name" value="ZN2_CY6_FUNGAL_1"/>
    <property type="match status" value="1"/>
</dbReference>
<dbReference type="OrthoDB" id="2262349at2759"/>
<keyword evidence="8" id="KW-1185">Reference proteome</keyword>